<feature type="domain" description="Peptidase M6-like" evidence="2">
    <location>
        <begin position="107"/>
        <end position="288"/>
    </location>
</feature>
<dbReference type="NCBIfam" id="TIGR03296">
    <property type="entry name" value="M6dom_TIGR03296"/>
    <property type="match status" value="1"/>
</dbReference>
<dbReference type="AlphaFoldDB" id="A0A9P4WBI4"/>
<dbReference type="EMBL" id="SWKU01000010">
    <property type="protein sequence ID" value="KAF3002949.1"/>
    <property type="molecule type" value="Genomic_DNA"/>
</dbReference>
<dbReference type="PANTHER" id="PTHR41775:SF1">
    <property type="entry name" value="PEPTIDASE M6-LIKE DOMAIN-CONTAINING PROTEIN"/>
    <property type="match status" value="1"/>
</dbReference>
<protein>
    <recommendedName>
        <fullName evidence="2">Peptidase M6-like domain-containing protein</fullName>
    </recommendedName>
</protein>
<dbReference type="PROSITE" id="PS50231">
    <property type="entry name" value="RICIN_B_LECTIN"/>
    <property type="match status" value="1"/>
</dbReference>
<dbReference type="InterPro" id="IPR008757">
    <property type="entry name" value="Peptidase_M6-like_domain"/>
</dbReference>
<evidence type="ECO:0000313" key="3">
    <source>
        <dbReference type="EMBL" id="KAF3002949.1"/>
    </source>
</evidence>
<keyword evidence="4" id="KW-1185">Reference proteome</keyword>
<dbReference type="OrthoDB" id="9986966at2759"/>
<dbReference type="Gene3D" id="2.80.10.50">
    <property type="match status" value="1"/>
</dbReference>
<evidence type="ECO:0000259" key="2">
    <source>
        <dbReference type="Pfam" id="PF05547"/>
    </source>
</evidence>
<organism evidence="3 4">
    <name type="scientific">Curvularia kusanoi</name>
    <name type="common">Cochliobolus kusanoi</name>
    <dbReference type="NCBI Taxonomy" id="90978"/>
    <lineage>
        <taxon>Eukaryota</taxon>
        <taxon>Fungi</taxon>
        <taxon>Dikarya</taxon>
        <taxon>Ascomycota</taxon>
        <taxon>Pezizomycotina</taxon>
        <taxon>Dothideomycetes</taxon>
        <taxon>Pleosporomycetidae</taxon>
        <taxon>Pleosporales</taxon>
        <taxon>Pleosporineae</taxon>
        <taxon>Pleosporaceae</taxon>
        <taxon>Curvularia</taxon>
    </lineage>
</organism>
<dbReference type="GO" id="GO:0008233">
    <property type="term" value="F:peptidase activity"/>
    <property type="evidence" value="ECO:0007669"/>
    <property type="project" value="InterPro"/>
</dbReference>
<evidence type="ECO:0000313" key="4">
    <source>
        <dbReference type="Proteomes" id="UP000801428"/>
    </source>
</evidence>
<dbReference type="CDD" id="cd00161">
    <property type="entry name" value="beta-trefoil_Ricin-like"/>
    <property type="match status" value="1"/>
</dbReference>
<accession>A0A9P4WBI4</accession>
<dbReference type="SUPFAM" id="SSF50370">
    <property type="entry name" value="Ricin B-like lectins"/>
    <property type="match status" value="1"/>
</dbReference>
<sequence>MSPRPCETPCFVAPHPALIARTRRLQLQNPDDESTLARVRTALPRQTGLLGLNDGAIFPKSHFAPTASIKKIIIVVVVDFQDVKCPPDIIERTKELWFSTGHIPTGSVTEYYSEVSNNAVSLTGEVIGPFTLKDNMAHYANGQSGRGWPGPNSQNMADEAFEAVKDKTDLKPYDNDGNGYVDAFVVVHAGRAADETGSGDDIWSVKWVLPEEREADGVKVYGFLTVAADAKCGVCAHEIGHLVFGWPDLYDTDDSSAGIGNWCLMASGSWGGGGDRPVHPSAWCKANQGWVETVVETENRQITLQDVKEDYKVVRLWTDGDVNSQEYFLVENRQTVKSDEFLPGKGLLIWHVDDRLNSNTNENHPWIKLMQADGFDQLKQNFGRGDDGDPYPGFTDNRSFDALSNPSSKSYRETDTYVSVTNIPISAPAMTFDITVKKGDEDPVQKFDSRMWYRLKNTYQPSTHCLDVVNDNGLESQGLLQMAATGNFSGQFWQLKANDDGTYFLRTMFLGAERHLSVKDDKATPFLELANPSAKAQYWTIGAWEHPQDGTWHLENAWTEQSRYLDTVEGGPKVAMNQGNSGRPTQRWTIEPVRDITEAGF</sequence>
<gene>
    <name evidence="3" type="ORF">E8E13_003957</name>
</gene>
<comment type="caution">
    <text evidence="3">The sequence shown here is derived from an EMBL/GenBank/DDBJ whole genome shotgun (WGS) entry which is preliminary data.</text>
</comment>
<proteinExistence type="predicted"/>
<dbReference type="GO" id="GO:0006508">
    <property type="term" value="P:proteolysis"/>
    <property type="evidence" value="ECO:0007669"/>
    <property type="project" value="InterPro"/>
</dbReference>
<name>A0A9P4WBI4_CURKU</name>
<feature type="region of interest" description="Disordered" evidence="1">
    <location>
        <begin position="380"/>
        <end position="399"/>
    </location>
</feature>
<evidence type="ECO:0000256" key="1">
    <source>
        <dbReference type="SAM" id="MobiDB-lite"/>
    </source>
</evidence>
<dbReference type="Proteomes" id="UP000801428">
    <property type="component" value="Unassembled WGS sequence"/>
</dbReference>
<dbReference type="SUPFAM" id="SSF55486">
    <property type="entry name" value="Metalloproteases ('zincins'), catalytic domain"/>
    <property type="match status" value="1"/>
</dbReference>
<dbReference type="Pfam" id="PF05547">
    <property type="entry name" value="Peptidase_M6"/>
    <property type="match status" value="1"/>
</dbReference>
<dbReference type="InterPro" id="IPR035992">
    <property type="entry name" value="Ricin_B-like_lectins"/>
</dbReference>
<dbReference type="PANTHER" id="PTHR41775">
    <property type="entry name" value="SECRETED PROTEIN-RELATED"/>
    <property type="match status" value="1"/>
</dbReference>
<reference evidence="3" key="1">
    <citation type="submission" date="2019-04" db="EMBL/GenBank/DDBJ databases">
        <title>Sequencing of skin fungus with MAO and IRED activity.</title>
        <authorList>
            <person name="Marsaioli A.J."/>
            <person name="Bonatto J.M.C."/>
            <person name="Reis Junior O."/>
        </authorList>
    </citation>
    <scope>NUCLEOTIDE SEQUENCE</scope>
    <source>
        <strain evidence="3">30M1</strain>
    </source>
</reference>